<gene>
    <name evidence="4" type="ORF">OIK42_13875</name>
</gene>
<evidence type="ECO:0000259" key="3">
    <source>
        <dbReference type="PROSITE" id="PS50887"/>
    </source>
</evidence>
<dbReference type="PANTHER" id="PTHR44757">
    <property type="entry name" value="DIGUANYLATE CYCLASE DGCP"/>
    <property type="match status" value="1"/>
</dbReference>
<dbReference type="NCBIfam" id="TIGR00254">
    <property type="entry name" value="GGDEF"/>
    <property type="match status" value="1"/>
</dbReference>
<accession>A0ABT5L4Q7</accession>
<dbReference type="PROSITE" id="PS50887">
    <property type="entry name" value="GGDEF"/>
    <property type="match status" value="1"/>
</dbReference>
<dbReference type="RefSeq" id="WP_273641623.1">
    <property type="nucleotide sequence ID" value="NZ_JAQQXP010000002.1"/>
</dbReference>
<keyword evidence="5" id="KW-1185">Reference proteome</keyword>
<dbReference type="Pfam" id="PF00563">
    <property type="entry name" value="EAL"/>
    <property type="match status" value="1"/>
</dbReference>
<dbReference type="PANTHER" id="PTHR44757:SF2">
    <property type="entry name" value="BIOFILM ARCHITECTURE MAINTENANCE PROTEIN MBAA"/>
    <property type="match status" value="1"/>
</dbReference>
<protein>
    <submittedName>
        <fullName evidence="4">EAL domain-containing protein</fullName>
    </submittedName>
</protein>
<sequence>MSKSVSLRYKVLIILLITVMTVCSVVVSLLLYQAAQQERQLNQALLSRDVTRYHQISSLLSERLTVWVESLKFVNETSIDTQSELVGALQRSADFLSLQWDVNNVWVVNGQQEVIYRQGEILPDAIRPMVSDTLRETRPVYGLHCRNLCMQVSSIPILTHSQTASVVVMSTSVQELLALLSETTQAELAMVKEIPNALSQQNRYVLNSILTEPQEQFMSEVLRAIPAGANKQKLLTAGVEVNVSNNAYLVTFVPLYSDLPNGYYLLFVHDIDARKHAYRTQNATIFLGGFGLVTAFLLSMFLLLRRYAYKLSVLSNMLPLLAQQRFSEFKAAQENSFTRNSWLSDELDTLGETAIELAQRLETLDQQATANTAKLEKMAMFDSLTGLPNRSMMMFQIHKQLAAMQRQQSGMALLFIDLDNFKKVNDSHGHHFGDEVVKLASVRLSGVIRENDNIARFGGDEFVVIVTDLDHEEQVSAVAEKLISQFVEPMHIGEHTFYISISIGIAYTENAKSSTLELMRHADTAMYEAKLSHGSAYCFFRASMNQKIINQVELEAAARVALQKQQFFLVLQPQIELATQRLTGFEALLRWRHPERGMVPPGDFLPLLENSAMMPEIDFWVLEHAIGLLAKLNERGYKGIKMAINLSAAQFANSALKPYLTQLIEQYQVRPKDIELELTETVLVADIERAIDVIHEVRALGCSIAVDDFGTGYSSLSYLRMIPSDVIKIDRSFIAGMLENDSDRNIVQSTISMVHNMAFEVVSEGIEQAEQMAELVAMGCRFGQGYFISKPIDEDQLYTVIDARVHDGYWQIE</sequence>
<evidence type="ECO:0000313" key="5">
    <source>
        <dbReference type="Proteomes" id="UP001218788"/>
    </source>
</evidence>
<dbReference type="InterPro" id="IPR029787">
    <property type="entry name" value="Nucleotide_cyclase"/>
</dbReference>
<dbReference type="PROSITE" id="PS50883">
    <property type="entry name" value="EAL"/>
    <property type="match status" value="1"/>
</dbReference>
<dbReference type="SMART" id="SM00267">
    <property type="entry name" value="GGDEF"/>
    <property type="match status" value="1"/>
</dbReference>
<dbReference type="InterPro" id="IPR001633">
    <property type="entry name" value="EAL_dom"/>
</dbReference>
<dbReference type="Proteomes" id="UP001218788">
    <property type="component" value="Unassembled WGS sequence"/>
</dbReference>
<dbReference type="CDD" id="cd01949">
    <property type="entry name" value="GGDEF"/>
    <property type="match status" value="1"/>
</dbReference>
<evidence type="ECO:0000259" key="2">
    <source>
        <dbReference type="PROSITE" id="PS50883"/>
    </source>
</evidence>
<proteinExistence type="predicted"/>
<feature type="transmembrane region" description="Helical" evidence="1">
    <location>
        <begin position="12"/>
        <end position="32"/>
    </location>
</feature>
<dbReference type="InterPro" id="IPR043128">
    <property type="entry name" value="Rev_trsase/Diguanyl_cyclase"/>
</dbReference>
<feature type="domain" description="EAL" evidence="2">
    <location>
        <begin position="551"/>
        <end position="805"/>
    </location>
</feature>
<evidence type="ECO:0000256" key="1">
    <source>
        <dbReference type="SAM" id="Phobius"/>
    </source>
</evidence>
<dbReference type="InterPro" id="IPR000160">
    <property type="entry name" value="GGDEF_dom"/>
</dbReference>
<feature type="transmembrane region" description="Helical" evidence="1">
    <location>
        <begin position="283"/>
        <end position="304"/>
    </location>
</feature>
<evidence type="ECO:0000313" key="4">
    <source>
        <dbReference type="EMBL" id="MDC8831842.1"/>
    </source>
</evidence>
<keyword evidence="1" id="KW-0812">Transmembrane</keyword>
<dbReference type="InterPro" id="IPR035919">
    <property type="entry name" value="EAL_sf"/>
</dbReference>
<dbReference type="CDD" id="cd01948">
    <property type="entry name" value="EAL"/>
    <property type="match status" value="1"/>
</dbReference>
<dbReference type="InterPro" id="IPR052155">
    <property type="entry name" value="Biofilm_reg_signaling"/>
</dbReference>
<dbReference type="Pfam" id="PF00990">
    <property type="entry name" value="GGDEF"/>
    <property type="match status" value="1"/>
</dbReference>
<dbReference type="EMBL" id="JAQQXP010000002">
    <property type="protein sequence ID" value="MDC8831842.1"/>
    <property type="molecule type" value="Genomic_DNA"/>
</dbReference>
<keyword evidence="1" id="KW-0472">Membrane</keyword>
<name>A0ABT5L4Q7_9ALTE</name>
<organism evidence="4 5">
    <name type="scientific">Alteromonas gilva</name>
    <dbReference type="NCBI Taxonomy" id="2987522"/>
    <lineage>
        <taxon>Bacteria</taxon>
        <taxon>Pseudomonadati</taxon>
        <taxon>Pseudomonadota</taxon>
        <taxon>Gammaproteobacteria</taxon>
        <taxon>Alteromonadales</taxon>
        <taxon>Alteromonadaceae</taxon>
        <taxon>Alteromonas/Salinimonas group</taxon>
        <taxon>Alteromonas</taxon>
    </lineage>
</organism>
<keyword evidence="1" id="KW-1133">Transmembrane helix</keyword>
<dbReference type="SUPFAM" id="SSF141868">
    <property type="entry name" value="EAL domain-like"/>
    <property type="match status" value="1"/>
</dbReference>
<dbReference type="SUPFAM" id="SSF55073">
    <property type="entry name" value="Nucleotide cyclase"/>
    <property type="match status" value="1"/>
</dbReference>
<dbReference type="SMART" id="SM00052">
    <property type="entry name" value="EAL"/>
    <property type="match status" value="1"/>
</dbReference>
<dbReference type="Gene3D" id="3.30.70.270">
    <property type="match status" value="1"/>
</dbReference>
<feature type="domain" description="GGDEF" evidence="3">
    <location>
        <begin position="409"/>
        <end position="542"/>
    </location>
</feature>
<comment type="caution">
    <text evidence="4">The sequence shown here is derived from an EMBL/GenBank/DDBJ whole genome shotgun (WGS) entry which is preliminary data.</text>
</comment>
<reference evidence="4 5" key="1">
    <citation type="submission" date="2022-10" db="EMBL/GenBank/DDBJ databases">
        <title>Alteromonas sp. chi3 Genome sequencing.</title>
        <authorList>
            <person name="Park S."/>
        </authorList>
    </citation>
    <scope>NUCLEOTIDE SEQUENCE [LARGE SCALE GENOMIC DNA]</scope>
    <source>
        <strain evidence="5">chi3</strain>
    </source>
</reference>
<dbReference type="Gene3D" id="3.20.20.450">
    <property type="entry name" value="EAL domain"/>
    <property type="match status" value="1"/>
</dbReference>